<keyword evidence="3" id="KW-1185">Reference proteome</keyword>
<protein>
    <submittedName>
        <fullName evidence="2">Uncharacterized protein</fullName>
    </submittedName>
</protein>
<name>A0ABP8LCX1_9MICO</name>
<accession>A0ABP8LCX1</accession>
<feature type="chain" id="PRO_5046809094" evidence="1">
    <location>
        <begin position="32"/>
        <end position="139"/>
    </location>
</feature>
<comment type="caution">
    <text evidence="2">The sequence shown here is derived from an EMBL/GenBank/DDBJ whole genome shotgun (WGS) entry which is preliminary data.</text>
</comment>
<evidence type="ECO:0000256" key="1">
    <source>
        <dbReference type="SAM" id="SignalP"/>
    </source>
</evidence>
<evidence type="ECO:0000313" key="2">
    <source>
        <dbReference type="EMBL" id="GAA4426602.1"/>
    </source>
</evidence>
<dbReference type="Proteomes" id="UP001500622">
    <property type="component" value="Unassembled WGS sequence"/>
</dbReference>
<sequence>MSRTTRVFGRCIGAVAGAAAFSLALATTASAHECYKEDWSDAAHARLSQGGTAWLPMSDLGEYVVAVEMGLPECAYVVDGVVDDYVAMTGLDAEPLVHSRATIGGGPERGGRAAPPISYLDFSILGPLLEDAVGDCLSA</sequence>
<reference evidence="3" key="1">
    <citation type="journal article" date="2019" name="Int. J. Syst. Evol. Microbiol.">
        <title>The Global Catalogue of Microorganisms (GCM) 10K type strain sequencing project: providing services to taxonomists for standard genome sequencing and annotation.</title>
        <authorList>
            <consortium name="The Broad Institute Genomics Platform"/>
            <consortium name="The Broad Institute Genome Sequencing Center for Infectious Disease"/>
            <person name="Wu L."/>
            <person name="Ma J."/>
        </authorList>
    </citation>
    <scope>NUCLEOTIDE SEQUENCE [LARGE SCALE GENOMIC DNA]</scope>
    <source>
        <strain evidence="3">JCM 17810</strain>
    </source>
</reference>
<evidence type="ECO:0000313" key="3">
    <source>
        <dbReference type="Proteomes" id="UP001500622"/>
    </source>
</evidence>
<proteinExistence type="predicted"/>
<feature type="signal peptide" evidence="1">
    <location>
        <begin position="1"/>
        <end position="31"/>
    </location>
</feature>
<gene>
    <name evidence="2" type="ORF">GCM10023169_25560</name>
</gene>
<keyword evidence="1" id="KW-0732">Signal</keyword>
<dbReference type="EMBL" id="BAABGN010000011">
    <property type="protein sequence ID" value="GAA4426602.1"/>
    <property type="molecule type" value="Genomic_DNA"/>
</dbReference>
<dbReference type="RefSeq" id="WP_345216644.1">
    <property type="nucleotide sequence ID" value="NZ_BAABGN010000011.1"/>
</dbReference>
<organism evidence="2 3">
    <name type="scientific">Georgenia halophila</name>
    <dbReference type="NCBI Taxonomy" id="620889"/>
    <lineage>
        <taxon>Bacteria</taxon>
        <taxon>Bacillati</taxon>
        <taxon>Actinomycetota</taxon>
        <taxon>Actinomycetes</taxon>
        <taxon>Micrococcales</taxon>
        <taxon>Bogoriellaceae</taxon>
        <taxon>Georgenia</taxon>
    </lineage>
</organism>